<dbReference type="AlphaFoldDB" id="A0A4R0N7W1"/>
<evidence type="ECO:0000256" key="3">
    <source>
        <dbReference type="ARBA" id="ARBA00022801"/>
    </source>
</evidence>
<dbReference type="PANTHER" id="PTHR39181:SF1">
    <property type="entry name" value="TYROSINE-PROTEIN PHOSPHATASE YWQE"/>
    <property type="match status" value="1"/>
</dbReference>
<reference evidence="5 6" key="1">
    <citation type="submission" date="2019-02" db="EMBL/GenBank/DDBJ databases">
        <title>Pedobacter sp. RP-3-8 sp. nov., isolated from Arctic soil.</title>
        <authorList>
            <person name="Dahal R.H."/>
        </authorList>
    </citation>
    <scope>NUCLEOTIDE SEQUENCE [LARGE SCALE GENOMIC DNA]</scope>
    <source>
        <strain evidence="5 6">RP-3-8</strain>
    </source>
</reference>
<accession>A0A4R0N7W1</accession>
<organism evidence="5 6">
    <name type="scientific">Pedobacter hiemivivus</name>
    <dbReference type="NCBI Taxonomy" id="2530454"/>
    <lineage>
        <taxon>Bacteria</taxon>
        <taxon>Pseudomonadati</taxon>
        <taxon>Bacteroidota</taxon>
        <taxon>Sphingobacteriia</taxon>
        <taxon>Sphingobacteriales</taxon>
        <taxon>Sphingobacteriaceae</taxon>
        <taxon>Pedobacter</taxon>
    </lineage>
</organism>
<dbReference type="Pfam" id="PF19567">
    <property type="entry name" value="CpsB_CapC"/>
    <property type="match status" value="1"/>
</dbReference>
<dbReference type="SUPFAM" id="SSF89550">
    <property type="entry name" value="PHP domain-like"/>
    <property type="match status" value="1"/>
</dbReference>
<proteinExistence type="inferred from homology"/>
<dbReference type="GO" id="GO:0030145">
    <property type="term" value="F:manganese ion binding"/>
    <property type="evidence" value="ECO:0007669"/>
    <property type="project" value="InterPro"/>
</dbReference>
<dbReference type="InterPro" id="IPR016195">
    <property type="entry name" value="Pol/histidinol_Pase-like"/>
</dbReference>
<evidence type="ECO:0000256" key="2">
    <source>
        <dbReference type="ARBA" id="ARBA00013064"/>
    </source>
</evidence>
<dbReference type="EMBL" id="SJSM01000006">
    <property type="protein sequence ID" value="TCC96209.1"/>
    <property type="molecule type" value="Genomic_DNA"/>
</dbReference>
<dbReference type="OrthoDB" id="9788539at2"/>
<gene>
    <name evidence="5" type="ORF">EZ444_12265</name>
</gene>
<evidence type="ECO:0000256" key="4">
    <source>
        <dbReference type="ARBA" id="ARBA00051722"/>
    </source>
</evidence>
<dbReference type="EC" id="3.1.3.48" evidence="2"/>
<dbReference type="PANTHER" id="PTHR39181">
    <property type="entry name" value="TYROSINE-PROTEIN PHOSPHATASE YWQE"/>
    <property type="match status" value="1"/>
</dbReference>
<evidence type="ECO:0000256" key="1">
    <source>
        <dbReference type="ARBA" id="ARBA00005750"/>
    </source>
</evidence>
<dbReference type="Gene3D" id="3.20.20.140">
    <property type="entry name" value="Metal-dependent hydrolases"/>
    <property type="match status" value="1"/>
</dbReference>
<sequence length="241" mass="27899">MISFFRRKNYVRDVEWLGVDMHSHLLPGIDDGAIDLVQSVDFIKELTELGFHKFFCTPHIFTELYPNTAETITHALKDVKAALVKTNLKVEIDAAAEYMVDETFKVAKNLLCLPDQHILIEMSYLSEMPQIEKVVFDLQLAGCKVILAHPERYGFYHKKLERYDRLKDMGVLFQLNLLALAGYYGPEVKSVAQRLLKKNYYDFAGTDLHHSTHLKELQDLICTGKLYKMIGNYPFKNKMLF</sequence>
<comment type="catalytic activity">
    <reaction evidence="4">
        <text>O-phospho-L-tyrosyl-[protein] + H2O = L-tyrosyl-[protein] + phosphate</text>
        <dbReference type="Rhea" id="RHEA:10684"/>
        <dbReference type="Rhea" id="RHEA-COMP:10136"/>
        <dbReference type="Rhea" id="RHEA-COMP:20101"/>
        <dbReference type="ChEBI" id="CHEBI:15377"/>
        <dbReference type="ChEBI" id="CHEBI:43474"/>
        <dbReference type="ChEBI" id="CHEBI:46858"/>
        <dbReference type="ChEBI" id="CHEBI:61978"/>
        <dbReference type="EC" id="3.1.3.48"/>
    </reaction>
</comment>
<evidence type="ECO:0000313" key="6">
    <source>
        <dbReference type="Proteomes" id="UP000291117"/>
    </source>
</evidence>
<dbReference type="GO" id="GO:0004725">
    <property type="term" value="F:protein tyrosine phosphatase activity"/>
    <property type="evidence" value="ECO:0007669"/>
    <property type="project" value="UniProtKB-EC"/>
</dbReference>
<keyword evidence="6" id="KW-1185">Reference proteome</keyword>
<dbReference type="Proteomes" id="UP000291117">
    <property type="component" value="Unassembled WGS sequence"/>
</dbReference>
<dbReference type="RefSeq" id="WP_131609209.1">
    <property type="nucleotide sequence ID" value="NZ_SJSM01000006.1"/>
</dbReference>
<comment type="caution">
    <text evidence="5">The sequence shown here is derived from an EMBL/GenBank/DDBJ whole genome shotgun (WGS) entry which is preliminary data.</text>
</comment>
<dbReference type="PIRSF" id="PIRSF016557">
    <property type="entry name" value="Caps_synth_CpsB"/>
    <property type="match status" value="1"/>
</dbReference>
<protein>
    <recommendedName>
        <fullName evidence="2">protein-tyrosine-phosphatase</fullName>
        <ecNumber evidence="2">3.1.3.48</ecNumber>
    </recommendedName>
</protein>
<keyword evidence="3" id="KW-0378">Hydrolase</keyword>
<name>A0A4R0N7W1_9SPHI</name>
<comment type="similarity">
    <text evidence="1">Belongs to the metallo-dependent hydrolases superfamily. CpsB/CapC family.</text>
</comment>
<evidence type="ECO:0000313" key="5">
    <source>
        <dbReference type="EMBL" id="TCC96209.1"/>
    </source>
</evidence>
<dbReference type="InterPro" id="IPR016667">
    <property type="entry name" value="Caps_polysacc_synth_CpsB/CapC"/>
</dbReference>